<dbReference type="EnsemblMetazoa" id="CapteT203434">
    <property type="protein sequence ID" value="CapteP203434"/>
    <property type="gene ID" value="CapteG203434"/>
</dbReference>
<dbReference type="GO" id="GO:0098609">
    <property type="term" value="P:cell-cell adhesion"/>
    <property type="evidence" value="ECO:0007669"/>
    <property type="project" value="TreeGrafter"/>
</dbReference>
<sequence length="199" mass="22183">MERCTVFWILCALLRTSLAFNVDTENHVVHSGPTSSKFGFTVKQFVNQEGKWLVIGAPEAETSQTGVYRPGVVYKCRAQNPSECYVIPFDTTGNNQEWNGYAYIQTENKTQQWLGATLSTSSDNGAIVACAPRYVYFSRKGDKREPIGMCYVSAPDMDTQKFTPCKHYYDLTGGGELQKGDSIESFKLIMGPQASKVIE</sequence>
<dbReference type="GO" id="GO:0005178">
    <property type="term" value="F:integrin binding"/>
    <property type="evidence" value="ECO:0007669"/>
    <property type="project" value="TreeGrafter"/>
</dbReference>
<feature type="signal peptide" evidence="2">
    <location>
        <begin position="1"/>
        <end position="19"/>
    </location>
</feature>
<accession>R7VAB7</accession>
<keyword evidence="2" id="KW-0732">Signal</keyword>
<evidence type="ECO:0000313" key="5">
    <source>
        <dbReference type="Proteomes" id="UP000014760"/>
    </source>
</evidence>
<dbReference type="GO" id="GO:0008305">
    <property type="term" value="C:integrin complex"/>
    <property type="evidence" value="ECO:0007669"/>
    <property type="project" value="TreeGrafter"/>
</dbReference>
<dbReference type="Gene3D" id="2.130.10.130">
    <property type="entry name" value="Integrin alpha, N-terminal"/>
    <property type="match status" value="1"/>
</dbReference>
<dbReference type="PANTHER" id="PTHR23220">
    <property type="entry name" value="INTEGRIN ALPHA"/>
    <property type="match status" value="1"/>
</dbReference>
<evidence type="ECO:0008006" key="6">
    <source>
        <dbReference type="Google" id="ProtNLM"/>
    </source>
</evidence>
<dbReference type="GO" id="GO:0033627">
    <property type="term" value="P:cell adhesion mediated by integrin"/>
    <property type="evidence" value="ECO:0007669"/>
    <property type="project" value="TreeGrafter"/>
</dbReference>
<reference evidence="4" key="3">
    <citation type="submission" date="2015-06" db="UniProtKB">
        <authorList>
            <consortium name="EnsemblMetazoa"/>
        </authorList>
    </citation>
    <scope>IDENTIFICATION</scope>
</reference>
<dbReference type="SUPFAM" id="SSF69318">
    <property type="entry name" value="Integrin alpha N-terminal domain"/>
    <property type="match status" value="1"/>
</dbReference>
<keyword evidence="5" id="KW-1185">Reference proteome</keyword>
<dbReference type="GO" id="GO:0007160">
    <property type="term" value="P:cell-matrix adhesion"/>
    <property type="evidence" value="ECO:0007669"/>
    <property type="project" value="TreeGrafter"/>
</dbReference>
<dbReference type="HOGENOM" id="CLU_1521499_0_0_1"/>
<dbReference type="EMBL" id="KB293808">
    <property type="protein sequence ID" value="ELU15482.1"/>
    <property type="molecule type" value="Genomic_DNA"/>
</dbReference>
<reference evidence="5" key="1">
    <citation type="submission" date="2012-12" db="EMBL/GenBank/DDBJ databases">
        <authorList>
            <person name="Hellsten U."/>
            <person name="Grimwood J."/>
            <person name="Chapman J.A."/>
            <person name="Shapiro H."/>
            <person name="Aerts A."/>
            <person name="Otillar R.P."/>
            <person name="Terry A.Y."/>
            <person name="Boore J.L."/>
            <person name="Simakov O."/>
            <person name="Marletaz F."/>
            <person name="Cho S.-J."/>
            <person name="Edsinger-Gonzales E."/>
            <person name="Havlak P."/>
            <person name="Kuo D.-H."/>
            <person name="Larsson T."/>
            <person name="Lv J."/>
            <person name="Arendt D."/>
            <person name="Savage R."/>
            <person name="Osoegawa K."/>
            <person name="de Jong P."/>
            <person name="Lindberg D.R."/>
            <person name="Seaver E.C."/>
            <person name="Weisblat D.A."/>
            <person name="Putnam N.H."/>
            <person name="Grigoriev I.V."/>
            <person name="Rokhsar D.S."/>
        </authorList>
    </citation>
    <scope>NUCLEOTIDE SEQUENCE</scope>
    <source>
        <strain evidence="5">I ESC-2004</strain>
    </source>
</reference>
<dbReference type="InterPro" id="IPR013519">
    <property type="entry name" value="Int_alpha_beta-p"/>
</dbReference>
<dbReference type="PROSITE" id="PS51470">
    <property type="entry name" value="FG_GAP"/>
    <property type="match status" value="1"/>
</dbReference>
<dbReference type="PANTHER" id="PTHR23220:SF133">
    <property type="entry name" value="INTEGRIN ALPHA-PS2"/>
    <property type="match status" value="1"/>
</dbReference>
<evidence type="ECO:0000256" key="1">
    <source>
        <dbReference type="PROSITE-ProRule" id="PRU00803"/>
    </source>
</evidence>
<dbReference type="InterPro" id="IPR028994">
    <property type="entry name" value="Integrin_alpha_N"/>
</dbReference>
<dbReference type="Proteomes" id="UP000014760">
    <property type="component" value="Unassembled WGS sequence"/>
</dbReference>
<proteinExistence type="predicted"/>
<reference evidence="3 5" key="2">
    <citation type="journal article" date="2013" name="Nature">
        <title>Insights into bilaterian evolution from three spiralian genomes.</title>
        <authorList>
            <person name="Simakov O."/>
            <person name="Marletaz F."/>
            <person name="Cho S.J."/>
            <person name="Edsinger-Gonzales E."/>
            <person name="Havlak P."/>
            <person name="Hellsten U."/>
            <person name="Kuo D.H."/>
            <person name="Larsson T."/>
            <person name="Lv J."/>
            <person name="Arendt D."/>
            <person name="Savage R."/>
            <person name="Osoegawa K."/>
            <person name="de Jong P."/>
            <person name="Grimwood J."/>
            <person name="Chapman J.A."/>
            <person name="Shapiro H."/>
            <person name="Aerts A."/>
            <person name="Otillar R.P."/>
            <person name="Terry A.Y."/>
            <person name="Boore J.L."/>
            <person name="Grigoriev I.V."/>
            <person name="Lindberg D.R."/>
            <person name="Seaver E.C."/>
            <person name="Weisblat D.A."/>
            <person name="Putnam N.H."/>
            <person name="Rokhsar D.S."/>
        </authorList>
    </citation>
    <scope>NUCLEOTIDE SEQUENCE</scope>
    <source>
        <strain evidence="3 5">I ESC-2004</strain>
    </source>
</reference>
<feature type="repeat" description="FG-GAP" evidence="1">
    <location>
        <begin position="21"/>
        <end position="85"/>
    </location>
</feature>
<name>R7VAB7_CAPTE</name>
<evidence type="ECO:0000313" key="3">
    <source>
        <dbReference type="EMBL" id="ELU15482.1"/>
    </source>
</evidence>
<dbReference type="EMBL" id="AMQN01000665">
    <property type="status" value="NOT_ANNOTATED_CDS"/>
    <property type="molecule type" value="Genomic_DNA"/>
</dbReference>
<dbReference type="OMA" id="EENCTRI"/>
<evidence type="ECO:0000313" key="4">
    <source>
        <dbReference type="EnsemblMetazoa" id="CapteP203434"/>
    </source>
</evidence>
<dbReference type="GO" id="GO:0007229">
    <property type="term" value="P:integrin-mediated signaling pathway"/>
    <property type="evidence" value="ECO:0007669"/>
    <property type="project" value="TreeGrafter"/>
</dbReference>
<organism evidence="3">
    <name type="scientific">Capitella teleta</name>
    <name type="common">Polychaete worm</name>
    <dbReference type="NCBI Taxonomy" id="283909"/>
    <lineage>
        <taxon>Eukaryota</taxon>
        <taxon>Metazoa</taxon>
        <taxon>Spiralia</taxon>
        <taxon>Lophotrochozoa</taxon>
        <taxon>Annelida</taxon>
        <taxon>Polychaeta</taxon>
        <taxon>Sedentaria</taxon>
        <taxon>Scolecida</taxon>
        <taxon>Capitellidae</taxon>
        <taxon>Capitella</taxon>
    </lineage>
</organism>
<evidence type="ECO:0000256" key="2">
    <source>
        <dbReference type="SAM" id="SignalP"/>
    </source>
</evidence>
<dbReference type="OrthoDB" id="5317514at2759"/>
<dbReference type="GO" id="GO:0009897">
    <property type="term" value="C:external side of plasma membrane"/>
    <property type="evidence" value="ECO:0007669"/>
    <property type="project" value="TreeGrafter"/>
</dbReference>
<gene>
    <name evidence="3" type="ORF">CAPTEDRAFT_203434</name>
</gene>
<dbReference type="STRING" id="283909.R7VAB7"/>
<dbReference type="AlphaFoldDB" id="R7VAB7"/>
<protein>
    <recommendedName>
        <fullName evidence="6">Integrin alpha-2 domain-containing protein</fullName>
    </recommendedName>
</protein>
<feature type="chain" id="PRO_5008788880" description="Integrin alpha-2 domain-containing protein" evidence="2">
    <location>
        <begin position="20"/>
        <end position="199"/>
    </location>
</feature>